<dbReference type="AlphaFoldDB" id="A0A0D0CLS6"/>
<comment type="subcellular location">
    <subcellularLocation>
        <location evidence="2">Cytoplasm</location>
    </subcellularLocation>
    <subcellularLocation>
        <location evidence="1">Nucleus</location>
    </subcellularLocation>
</comment>
<keyword evidence="5" id="KW-0678">Repressor</keyword>
<evidence type="ECO:0000256" key="7">
    <source>
        <dbReference type="ARBA" id="ARBA00023163"/>
    </source>
</evidence>
<dbReference type="HOGENOM" id="CLU_746083_0_0_1"/>
<feature type="compositionally biased region" description="Low complexity" evidence="9">
    <location>
        <begin position="106"/>
        <end position="146"/>
    </location>
</feature>
<proteinExistence type="inferred from homology"/>
<dbReference type="InterPro" id="IPR013734">
    <property type="entry name" value="TF_Nrm1/Whi5"/>
</dbReference>
<evidence type="ECO:0000256" key="3">
    <source>
        <dbReference type="ARBA" id="ARBA00006922"/>
    </source>
</evidence>
<keyword evidence="8" id="KW-0539">Nucleus</keyword>
<accession>A0A0D0CLS6</accession>
<evidence type="ECO:0000256" key="8">
    <source>
        <dbReference type="ARBA" id="ARBA00023242"/>
    </source>
</evidence>
<feature type="region of interest" description="Disordered" evidence="9">
    <location>
        <begin position="66"/>
        <end position="187"/>
    </location>
</feature>
<dbReference type="Proteomes" id="UP000053593">
    <property type="component" value="Unassembled WGS sequence"/>
</dbReference>
<evidence type="ECO:0000256" key="5">
    <source>
        <dbReference type="ARBA" id="ARBA00022491"/>
    </source>
</evidence>
<evidence type="ECO:0000256" key="4">
    <source>
        <dbReference type="ARBA" id="ARBA00022490"/>
    </source>
</evidence>
<evidence type="ECO:0000256" key="9">
    <source>
        <dbReference type="SAM" id="MobiDB-lite"/>
    </source>
</evidence>
<protein>
    <submittedName>
        <fullName evidence="10">Unplaced genomic scaffold GYMLUscaffold_14, whole genome shotgun sequence</fullName>
    </submittedName>
</protein>
<keyword evidence="6" id="KW-0805">Transcription regulation</keyword>
<keyword evidence="4" id="KW-0963">Cytoplasm</keyword>
<evidence type="ECO:0000256" key="2">
    <source>
        <dbReference type="ARBA" id="ARBA00004496"/>
    </source>
</evidence>
<gene>
    <name evidence="10" type="ORF">GYMLUDRAFT_40177</name>
</gene>
<keyword evidence="11" id="KW-1185">Reference proteome</keyword>
<dbReference type="EMBL" id="KN834762">
    <property type="protein sequence ID" value="KIK63964.1"/>
    <property type="molecule type" value="Genomic_DNA"/>
</dbReference>
<dbReference type="GO" id="GO:0005737">
    <property type="term" value="C:cytoplasm"/>
    <property type="evidence" value="ECO:0007669"/>
    <property type="project" value="UniProtKB-SubCell"/>
</dbReference>
<evidence type="ECO:0000256" key="1">
    <source>
        <dbReference type="ARBA" id="ARBA00004123"/>
    </source>
</evidence>
<name>A0A0D0CLS6_9AGAR</name>
<evidence type="ECO:0000256" key="6">
    <source>
        <dbReference type="ARBA" id="ARBA00023015"/>
    </source>
</evidence>
<dbReference type="Pfam" id="PF08528">
    <property type="entry name" value="Whi5"/>
    <property type="match status" value="1"/>
</dbReference>
<evidence type="ECO:0000313" key="10">
    <source>
        <dbReference type="EMBL" id="KIK63964.1"/>
    </source>
</evidence>
<dbReference type="GO" id="GO:0005634">
    <property type="term" value="C:nucleus"/>
    <property type="evidence" value="ECO:0007669"/>
    <property type="project" value="UniProtKB-SubCell"/>
</dbReference>
<feature type="compositionally biased region" description="Low complexity" evidence="9">
    <location>
        <begin position="76"/>
        <end position="91"/>
    </location>
</feature>
<feature type="region of interest" description="Disordered" evidence="9">
    <location>
        <begin position="1"/>
        <end position="32"/>
    </location>
</feature>
<evidence type="ECO:0000313" key="11">
    <source>
        <dbReference type="Proteomes" id="UP000053593"/>
    </source>
</evidence>
<reference evidence="10 11" key="1">
    <citation type="submission" date="2014-04" db="EMBL/GenBank/DDBJ databases">
        <title>Evolutionary Origins and Diversification of the Mycorrhizal Mutualists.</title>
        <authorList>
            <consortium name="DOE Joint Genome Institute"/>
            <consortium name="Mycorrhizal Genomics Consortium"/>
            <person name="Kohler A."/>
            <person name="Kuo A."/>
            <person name="Nagy L.G."/>
            <person name="Floudas D."/>
            <person name="Copeland A."/>
            <person name="Barry K.W."/>
            <person name="Cichocki N."/>
            <person name="Veneault-Fourrey C."/>
            <person name="LaButti K."/>
            <person name="Lindquist E.A."/>
            <person name="Lipzen A."/>
            <person name="Lundell T."/>
            <person name="Morin E."/>
            <person name="Murat C."/>
            <person name="Riley R."/>
            <person name="Ohm R."/>
            <person name="Sun H."/>
            <person name="Tunlid A."/>
            <person name="Henrissat B."/>
            <person name="Grigoriev I.V."/>
            <person name="Hibbett D.S."/>
            <person name="Martin F."/>
        </authorList>
    </citation>
    <scope>NUCLEOTIDE SEQUENCE [LARGE SCALE GENOMIC DNA]</scope>
    <source>
        <strain evidence="10 11">FD-317 M1</strain>
    </source>
</reference>
<feature type="compositionally biased region" description="Low complexity" evidence="9">
    <location>
        <begin position="153"/>
        <end position="168"/>
    </location>
</feature>
<keyword evidence="7" id="KW-0804">Transcription</keyword>
<comment type="similarity">
    <text evidence="3">Belongs to the WHI5/NRM1 family.</text>
</comment>
<dbReference type="OrthoDB" id="2359117at2759"/>
<sequence>MIPLLSTSDKVEGKKKCSSSIMRDKAKASHLSRQLQLRLQYAKLKVEHGWHKQSLNEVENLYFRRSHPPSRHSSDRPTSQSSSDTSFVSQPLLSQMKATHSDTNKSSASPEPAPPSSRISLATDSSSSTVSQDRTTLSSDTASLSSNEEIKPSHQATSSHTASKTSSALPSVMQTASPLSARAAEKQPAKSAAIPMFTSGFQSQAASISTSSMPAYPASVSTPSSIPQFPILSNLPLLPSGPSLTYDSFWSSHTASAIARRPLTFRPSAAGTSAFPGKSEQGMGKEHTIGTGITAYPDSFGPGQDTTFGTLRTSSEPGVNKIFLPRPTGSAVLVTNKYPTSVLGIRFAVPNGIPVGPSPPSVRVEGVTAKP</sequence>
<organism evidence="10 11">
    <name type="scientific">Collybiopsis luxurians FD-317 M1</name>
    <dbReference type="NCBI Taxonomy" id="944289"/>
    <lineage>
        <taxon>Eukaryota</taxon>
        <taxon>Fungi</taxon>
        <taxon>Dikarya</taxon>
        <taxon>Basidiomycota</taxon>
        <taxon>Agaricomycotina</taxon>
        <taxon>Agaricomycetes</taxon>
        <taxon>Agaricomycetidae</taxon>
        <taxon>Agaricales</taxon>
        <taxon>Marasmiineae</taxon>
        <taxon>Omphalotaceae</taxon>
        <taxon>Collybiopsis</taxon>
        <taxon>Collybiopsis luxurians</taxon>
    </lineage>
</organism>